<dbReference type="AlphaFoldDB" id="A0A2P2SXB1"/>
<reference evidence="3 4" key="1">
    <citation type="submission" date="2016-03" db="EMBL/GenBank/DDBJ databases">
        <title>Comparative genomics of Pseudogymnoascus destructans, the fungus causing white-nose syndrome of bats.</title>
        <authorList>
            <person name="Palmer J.M."/>
            <person name="Drees K.P."/>
            <person name="Foster J.T."/>
            <person name="Lindner D.L."/>
        </authorList>
    </citation>
    <scope>NUCLEOTIDE SEQUENCE [LARGE SCALE GENOMIC DNA]</scope>
    <source>
        <strain evidence="3 4">UAMH 10579</strain>
    </source>
</reference>
<gene>
    <name evidence="3" type="ORF">VE01_00033</name>
</gene>
<proteinExistence type="predicted"/>
<dbReference type="GeneID" id="28833419"/>
<evidence type="ECO:0000256" key="1">
    <source>
        <dbReference type="SAM" id="MobiDB-lite"/>
    </source>
</evidence>
<dbReference type="EMBL" id="KV460206">
    <property type="protein sequence ID" value="OBU01492.2"/>
    <property type="molecule type" value="Genomic_DNA"/>
</dbReference>
<sequence length="730" mass="80612">MPPWYNIELPSLHHYDNPPDLDVADERNPSPQPHISDSRTHNAPWASRGTLNDSADNLWRTDSPPSTAAGHQDARTPILSQHETFRCSVGTKSPLQSKRERFLMTWLTCAAAVVSTIFSVYYSYTVLVSERAVPQALSLSPGKTVMAINVLSHVVAYLLWSLITDANEELRWSLACRPQGVTLTSFLVLSRATPLHGVAYLCTVWGGHILWALQKIIAMGLVTLLGLVLITDVTFKNMYTAVHSAAQVPVIAGLAPLSIKFLPYVNPALINVYAGSYTYGFLTDPRFVANMEPIKCEGDTCLSVFLPGGLHTVRVASGDKNSTLFKDELGAGQYESIIINQAPGYQVEFYDLPANYKFKSEDCTIYIDHIGYSNYGLYVCIATHGPDLLSGWTVCPTDAGVGNCGQNTTWTEKYPMDQATTTSMYKRYATVAYDAKNMSILSIERLTSPQATAIDADIIRTYFGIVMKDQPAFANSTAPVFSSANSTTPIFKSNSEASNACTSYTVQYGIFWILSLYRSDFNSYADGGLAVLRGFLSIPLQFSTEIWQQAAMDTLPDDLRVDAQLSRVSYRALIQAWTVYIFGGSAFLVLAWCIGCLWWCYLGPHTPNSSYFPEIDITSKGTSPAAAVRRPDGNYASSMRSGRASSRTLHYPQFGPFEKGVEQEEELEDLEYLMRKLGLGNGMSRAVVKGVKGKRIYCGAYIGEMGEADHIVIVTEKDRVRPLVKNKLYC</sequence>
<evidence type="ECO:0000313" key="4">
    <source>
        <dbReference type="Proteomes" id="UP000091956"/>
    </source>
</evidence>
<feature type="transmembrane region" description="Helical" evidence="2">
    <location>
        <begin position="102"/>
        <end position="124"/>
    </location>
</feature>
<evidence type="ECO:0000313" key="3">
    <source>
        <dbReference type="EMBL" id="OBU01492.2"/>
    </source>
</evidence>
<reference evidence="4" key="2">
    <citation type="journal article" date="2018" name="Nat. Commun.">
        <title>Extreme sensitivity to ultraviolet light in the fungal pathogen causing white-nose syndrome of bats.</title>
        <authorList>
            <person name="Palmer J.M."/>
            <person name="Drees K.P."/>
            <person name="Foster J.T."/>
            <person name="Lindner D.L."/>
        </authorList>
    </citation>
    <scope>NUCLEOTIDE SEQUENCE [LARGE SCALE GENOMIC DNA]</scope>
    <source>
        <strain evidence="4">UAMH 10579</strain>
    </source>
</reference>
<dbReference type="Proteomes" id="UP000091956">
    <property type="component" value="Unassembled WGS sequence"/>
</dbReference>
<feature type="region of interest" description="Disordered" evidence="1">
    <location>
        <begin position="16"/>
        <end position="74"/>
    </location>
</feature>
<name>A0A2P2SXB1_9PEZI</name>
<organism evidence="3 4">
    <name type="scientific">Pseudogymnoascus verrucosus</name>
    <dbReference type="NCBI Taxonomy" id="342668"/>
    <lineage>
        <taxon>Eukaryota</taxon>
        <taxon>Fungi</taxon>
        <taxon>Dikarya</taxon>
        <taxon>Ascomycota</taxon>
        <taxon>Pezizomycotina</taxon>
        <taxon>Leotiomycetes</taxon>
        <taxon>Thelebolales</taxon>
        <taxon>Thelebolaceae</taxon>
        <taxon>Pseudogymnoascus</taxon>
    </lineage>
</organism>
<feature type="transmembrane region" description="Helical" evidence="2">
    <location>
        <begin position="212"/>
        <end position="230"/>
    </location>
</feature>
<evidence type="ECO:0000256" key="2">
    <source>
        <dbReference type="SAM" id="Phobius"/>
    </source>
</evidence>
<dbReference type="RefSeq" id="XP_059320128.1">
    <property type="nucleotide sequence ID" value="XM_059463238.1"/>
</dbReference>
<protein>
    <submittedName>
        <fullName evidence="3">Uncharacterized protein</fullName>
    </submittedName>
</protein>
<feature type="transmembrane region" description="Helical" evidence="2">
    <location>
        <begin position="577"/>
        <end position="601"/>
    </location>
</feature>
<accession>A0A2P2SXB1</accession>
<keyword evidence="2" id="KW-1133">Transmembrane helix</keyword>
<keyword evidence="2" id="KW-0472">Membrane</keyword>
<keyword evidence="2" id="KW-0812">Transmembrane</keyword>
<feature type="transmembrane region" description="Helical" evidence="2">
    <location>
        <begin position="144"/>
        <end position="163"/>
    </location>
</feature>
<keyword evidence="4" id="KW-1185">Reference proteome</keyword>